<dbReference type="Proteomes" id="UP000530424">
    <property type="component" value="Unassembled WGS sequence"/>
</dbReference>
<evidence type="ECO:0000313" key="3">
    <source>
        <dbReference type="EMBL" id="NYJ03152.1"/>
    </source>
</evidence>
<accession>A0A853C927</accession>
<dbReference type="EMBL" id="JACCFP010000001">
    <property type="protein sequence ID" value="NYJ03152.1"/>
    <property type="molecule type" value="Genomic_DNA"/>
</dbReference>
<reference evidence="3 4" key="1">
    <citation type="submission" date="2020-07" db="EMBL/GenBank/DDBJ databases">
        <title>Sequencing the genomes of 1000 actinobacteria strains.</title>
        <authorList>
            <person name="Klenk H.-P."/>
        </authorList>
    </citation>
    <scope>NUCLEOTIDE SEQUENCE [LARGE SCALE GENOMIC DNA]</scope>
    <source>
        <strain evidence="3 4">DSM 103833</strain>
    </source>
</reference>
<gene>
    <name evidence="3" type="ORF">HNR19_003850</name>
</gene>
<feature type="region of interest" description="Disordered" evidence="2">
    <location>
        <begin position="98"/>
        <end position="121"/>
    </location>
</feature>
<organism evidence="3 4">
    <name type="scientific">Nocardioides thalensis</name>
    <dbReference type="NCBI Taxonomy" id="1914755"/>
    <lineage>
        <taxon>Bacteria</taxon>
        <taxon>Bacillati</taxon>
        <taxon>Actinomycetota</taxon>
        <taxon>Actinomycetes</taxon>
        <taxon>Propionibacteriales</taxon>
        <taxon>Nocardioidaceae</taxon>
        <taxon>Nocardioides</taxon>
    </lineage>
</organism>
<name>A0A853C927_9ACTN</name>
<evidence type="ECO:0000256" key="1">
    <source>
        <dbReference type="SAM" id="Coils"/>
    </source>
</evidence>
<evidence type="ECO:0000256" key="2">
    <source>
        <dbReference type="SAM" id="MobiDB-lite"/>
    </source>
</evidence>
<proteinExistence type="predicted"/>
<feature type="coiled-coil region" evidence="1">
    <location>
        <begin position="71"/>
        <end position="98"/>
    </location>
</feature>
<feature type="compositionally biased region" description="Basic and acidic residues" evidence="2">
    <location>
        <begin position="111"/>
        <end position="121"/>
    </location>
</feature>
<evidence type="ECO:0000313" key="4">
    <source>
        <dbReference type="Proteomes" id="UP000530424"/>
    </source>
</evidence>
<keyword evidence="4" id="KW-1185">Reference proteome</keyword>
<sequence>MYGDSSVIRKRAGQVRDQGADVRALADQLVATTEALGWTGRAARDLHTRVTERAAHLRAAAASHVTAADLLVRHAQEVAELQDRIAEAEERFHDLRASGELVTDAEPPPPGHKDWLTFELP</sequence>
<protein>
    <submittedName>
        <fullName evidence="3">Methyl-accepting chemotaxis protein</fullName>
    </submittedName>
</protein>
<dbReference type="RefSeq" id="WP_179669433.1">
    <property type="nucleotide sequence ID" value="NZ_JACCFP010000001.1"/>
</dbReference>
<keyword evidence="1" id="KW-0175">Coiled coil</keyword>
<comment type="caution">
    <text evidence="3">The sequence shown here is derived from an EMBL/GenBank/DDBJ whole genome shotgun (WGS) entry which is preliminary data.</text>
</comment>
<dbReference type="AlphaFoldDB" id="A0A853C927"/>